<comment type="caution">
    <text evidence="12">The sequence shown here is derived from an EMBL/GenBank/DDBJ whole genome shotgun (WGS) entry which is preliminary data.</text>
</comment>
<dbReference type="RefSeq" id="WP_248824525.1">
    <property type="nucleotide sequence ID" value="NZ_JALKFT010000008.1"/>
</dbReference>
<comment type="cofactor">
    <cofactor evidence="2 10">
        <name>NAD(+)</name>
        <dbReference type="ChEBI" id="CHEBI:57540"/>
    </cofactor>
</comment>
<comment type="subunit">
    <text evidence="10">Homodimer.</text>
</comment>
<evidence type="ECO:0000256" key="9">
    <source>
        <dbReference type="ARBA" id="ARBA00023235"/>
    </source>
</evidence>
<dbReference type="CDD" id="cd05247">
    <property type="entry name" value="UDP_G4E_1_SDR_e"/>
    <property type="match status" value="1"/>
</dbReference>
<evidence type="ECO:0000256" key="7">
    <source>
        <dbReference type="ARBA" id="ARBA00023027"/>
    </source>
</evidence>
<dbReference type="NCBIfam" id="NF007956">
    <property type="entry name" value="PRK10675.1"/>
    <property type="match status" value="1"/>
</dbReference>
<evidence type="ECO:0000313" key="13">
    <source>
        <dbReference type="Proteomes" id="UP001201873"/>
    </source>
</evidence>
<keyword evidence="9 10" id="KW-0413">Isomerase</keyword>
<feature type="domain" description="NAD-dependent epimerase/dehydratase" evidence="11">
    <location>
        <begin position="10"/>
        <end position="268"/>
    </location>
</feature>
<dbReference type="GO" id="GO:0003978">
    <property type="term" value="F:UDP-glucose 4-epimerase activity"/>
    <property type="evidence" value="ECO:0007669"/>
    <property type="project" value="UniProtKB-EC"/>
</dbReference>
<dbReference type="Proteomes" id="UP001201873">
    <property type="component" value="Unassembled WGS sequence"/>
</dbReference>
<dbReference type="PANTHER" id="PTHR43725">
    <property type="entry name" value="UDP-GLUCOSE 4-EPIMERASE"/>
    <property type="match status" value="1"/>
</dbReference>
<evidence type="ECO:0000256" key="10">
    <source>
        <dbReference type="RuleBase" id="RU366046"/>
    </source>
</evidence>
<gene>
    <name evidence="12" type="primary">galE</name>
    <name evidence="12" type="ORF">MXD59_10560</name>
</gene>
<protein>
    <recommendedName>
        <fullName evidence="6 10">UDP-glucose 4-epimerase</fullName>
        <ecNumber evidence="5 10">5.1.3.2</ecNumber>
    </recommendedName>
</protein>
<reference evidence="12 13" key="1">
    <citation type="submission" date="2022-04" db="EMBL/GenBank/DDBJ databases">
        <title>Genome diversity in the genus Frankia.</title>
        <authorList>
            <person name="Carlos-Shanley C."/>
            <person name="Hahn D."/>
        </authorList>
    </citation>
    <scope>NUCLEOTIDE SEQUENCE [LARGE SCALE GENOMIC DNA]</scope>
    <source>
        <strain evidence="12 13">Ag45/Mut15</strain>
    </source>
</reference>
<dbReference type="InterPro" id="IPR005886">
    <property type="entry name" value="UDP_G4E"/>
</dbReference>
<dbReference type="EC" id="5.1.3.2" evidence="5 10"/>
<comment type="similarity">
    <text evidence="4 10">Belongs to the NAD(P)-dependent epimerase/dehydratase family.</text>
</comment>
<keyword evidence="8" id="KW-0299">Galactose metabolism</keyword>
<keyword evidence="7 10" id="KW-0520">NAD</keyword>
<evidence type="ECO:0000256" key="4">
    <source>
        <dbReference type="ARBA" id="ARBA00007637"/>
    </source>
</evidence>
<evidence type="ECO:0000313" key="12">
    <source>
        <dbReference type="EMBL" id="MCK9876212.1"/>
    </source>
</evidence>
<dbReference type="InterPro" id="IPR001509">
    <property type="entry name" value="Epimerase_deHydtase"/>
</dbReference>
<dbReference type="PANTHER" id="PTHR43725:SF47">
    <property type="entry name" value="UDP-GLUCOSE 4-EPIMERASE"/>
    <property type="match status" value="1"/>
</dbReference>
<sequence>MTSTQATRTVLVTGATGFIGSHTCVDLLAAGHRVIGVDNFLNSSPRVLDRIGRIADRELDFVRLDVRDRAALDELFRRQPIDAVVHFAARKAVGESVEMPLAYYDSNVGATLGLLHVMGEHGVRDLVFSSSCAIHGTVDKVPIAEDAPVRPTNPYSRTKWICEQILADLCVADPRWHITSLRYFNPVGAHPSGLLGEDPRGVPNNVMPYIAQVAVGRRAELSVFGDDYPTPDGTGVRDYIHVVDLAHGHRLALGHLRDVAGHRVINLGTGQGTSVLELLAAFSAACGRELPRRIMARRAGDVAALVADPTLAREALGWTARHDVAQMCRDAWEFQRLNPTGYDDEGA</sequence>
<dbReference type="Gene3D" id="3.40.50.720">
    <property type="entry name" value="NAD(P)-binding Rossmann-like Domain"/>
    <property type="match status" value="1"/>
</dbReference>
<evidence type="ECO:0000259" key="11">
    <source>
        <dbReference type="Pfam" id="PF01370"/>
    </source>
</evidence>
<name>A0ABT0JXD6_9ACTN</name>
<dbReference type="InterPro" id="IPR036291">
    <property type="entry name" value="NAD(P)-bd_dom_sf"/>
</dbReference>
<dbReference type="EMBL" id="JALKFT010000008">
    <property type="protein sequence ID" value="MCK9876212.1"/>
    <property type="molecule type" value="Genomic_DNA"/>
</dbReference>
<dbReference type="Gene3D" id="3.90.25.10">
    <property type="entry name" value="UDP-galactose 4-epimerase, domain 1"/>
    <property type="match status" value="1"/>
</dbReference>
<keyword evidence="10" id="KW-0119">Carbohydrate metabolism</keyword>
<evidence type="ECO:0000256" key="8">
    <source>
        <dbReference type="ARBA" id="ARBA00023144"/>
    </source>
</evidence>
<dbReference type="Pfam" id="PF01370">
    <property type="entry name" value="Epimerase"/>
    <property type="match status" value="1"/>
</dbReference>
<dbReference type="NCBIfam" id="TIGR01179">
    <property type="entry name" value="galE"/>
    <property type="match status" value="1"/>
</dbReference>
<evidence type="ECO:0000256" key="3">
    <source>
        <dbReference type="ARBA" id="ARBA00004947"/>
    </source>
</evidence>
<keyword evidence="13" id="KW-1185">Reference proteome</keyword>
<evidence type="ECO:0000256" key="6">
    <source>
        <dbReference type="ARBA" id="ARBA00018569"/>
    </source>
</evidence>
<evidence type="ECO:0000256" key="1">
    <source>
        <dbReference type="ARBA" id="ARBA00000083"/>
    </source>
</evidence>
<evidence type="ECO:0000256" key="2">
    <source>
        <dbReference type="ARBA" id="ARBA00001911"/>
    </source>
</evidence>
<comment type="catalytic activity">
    <reaction evidence="1 10">
        <text>UDP-alpha-D-glucose = UDP-alpha-D-galactose</text>
        <dbReference type="Rhea" id="RHEA:22168"/>
        <dbReference type="ChEBI" id="CHEBI:58885"/>
        <dbReference type="ChEBI" id="CHEBI:66914"/>
        <dbReference type="EC" id="5.1.3.2"/>
    </reaction>
</comment>
<comment type="pathway">
    <text evidence="3 10">Carbohydrate metabolism; galactose metabolism.</text>
</comment>
<accession>A0ABT0JXD6</accession>
<evidence type="ECO:0000256" key="5">
    <source>
        <dbReference type="ARBA" id="ARBA00013189"/>
    </source>
</evidence>
<organism evidence="12 13">
    <name type="scientific">Frankia umida</name>
    <dbReference type="NCBI Taxonomy" id="573489"/>
    <lineage>
        <taxon>Bacteria</taxon>
        <taxon>Bacillati</taxon>
        <taxon>Actinomycetota</taxon>
        <taxon>Actinomycetes</taxon>
        <taxon>Frankiales</taxon>
        <taxon>Frankiaceae</taxon>
        <taxon>Frankia</taxon>
    </lineage>
</organism>
<dbReference type="SUPFAM" id="SSF51735">
    <property type="entry name" value="NAD(P)-binding Rossmann-fold domains"/>
    <property type="match status" value="1"/>
</dbReference>
<proteinExistence type="inferred from homology"/>